<accession>A0AAD2DUI8</accession>
<dbReference type="PROSITE" id="PS50090">
    <property type="entry name" value="MYB_LIKE"/>
    <property type="match status" value="2"/>
</dbReference>
<keyword evidence="10" id="KW-1185">Reference proteome</keyword>
<dbReference type="InterPro" id="IPR009057">
    <property type="entry name" value="Homeodomain-like_sf"/>
</dbReference>
<dbReference type="PROSITE" id="PS51294">
    <property type="entry name" value="HTH_MYB"/>
    <property type="match status" value="2"/>
</dbReference>
<dbReference type="AlphaFoldDB" id="A0AAD2DUI8"/>
<gene>
    <name evidence="9" type="ORF">FPE_LOCUS15307</name>
</gene>
<protein>
    <submittedName>
        <fullName evidence="9">Uncharacterized protein</fullName>
    </submittedName>
</protein>
<evidence type="ECO:0000256" key="5">
    <source>
        <dbReference type="ARBA" id="ARBA00023163"/>
    </source>
</evidence>
<dbReference type="GO" id="GO:0043565">
    <property type="term" value="F:sequence-specific DNA binding"/>
    <property type="evidence" value="ECO:0007669"/>
    <property type="project" value="InterPro"/>
</dbReference>
<dbReference type="InterPro" id="IPR001005">
    <property type="entry name" value="SANT/Myb"/>
</dbReference>
<dbReference type="GO" id="GO:0003700">
    <property type="term" value="F:DNA-binding transcription factor activity"/>
    <property type="evidence" value="ECO:0007669"/>
    <property type="project" value="InterPro"/>
</dbReference>
<dbReference type="PANTHER" id="PTHR45675:SF1">
    <property type="entry name" value="MYB TRANSCRIPTION FACTOR-RELATED"/>
    <property type="match status" value="1"/>
</dbReference>
<keyword evidence="3" id="KW-0805">Transcription regulation</keyword>
<keyword evidence="4" id="KW-0238">DNA-binding</keyword>
<dbReference type="EMBL" id="OU503044">
    <property type="protein sequence ID" value="CAI9767877.1"/>
    <property type="molecule type" value="Genomic_DNA"/>
</dbReference>
<feature type="domain" description="Myb-like" evidence="7">
    <location>
        <begin position="82"/>
        <end position="132"/>
    </location>
</feature>
<evidence type="ECO:0000256" key="2">
    <source>
        <dbReference type="ARBA" id="ARBA00022737"/>
    </source>
</evidence>
<feature type="domain" description="HTH myb-type" evidence="8">
    <location>
        <begin position="29"/>
        <end position="81"/>
    </location>
</feature>
<dbReference type="CDD" id="cd00167">
    <property type="entry name" value="SANT"/>
    <property type="match status" value="2"/>
</dbReference>
<keyword evidence="2" id="KW-0677">Repeat</keyword>
<evidence type="ECO:0000256" key="4">
    <source>
        <dbReference type="ARBA" id="ARBA00023125"/>
    </source>
</evidence>
<evidence type="ECO:0000313" key="9">
    <source>
        <dbReference type="EMBL" id="CAI9767877.1"/>
    </source>
</evidence>
<dbReference type="Pfam" id="PF00249">
    <property type="entry name" value="Myb_DNA-binding"/>
    <property type="match status" value="2"/>
</dbReference>
<evidence type="ECO:0000259" key="8">
    <source>
        <dbReference type="PROSITE" id="PS51294"/>
    </source>
</evidence>
<evidence type="ECO:0000313" key="10">
    <source>
        <dbReference type="Proteomes" id="UP000834106"/>
    </source>
</evidence>
<dbReference type="Proteomes" id="UP000834106">
    <property type="component" value="Chromosome 9"/>
</dbReference>
<dbReference type="PANTHER" id="PTHR45675">
    <property type="entry name" value="MYB TRANSCRIPTION FACTOR-RELATED-RELATED"/>
    <property type="match status" value="1"/>
</dbReference>
<evidence type="ECO:0000256" key="1">
    <source>
        <dbReference type="ARBA" id="ARBA00004123"/>
    </source>
</evidence>
<feature type="domain" description="Myb-like" evidence="7">
    <location>
        <begin position="29"/>
        <end position="81"/>
    </location>
</feature>
<dbReference type="InterPro" id="IPR017930">
    <property type="entry name" value="Myb_dom"/>
</dbReference>
<comment type="subcellular location">
    <subcellularLocation>
        <location evidence="1">Nucleus</location>
    </subcellularLocation>
</comment>
<sequence length="282" mass="32211">MHIGTNPELLILLYLAMDAEEISSKSEEDKSTRKGPWSGDEDFKLKNYIAVHGGGGWEALALKSGLRRTGKSCRLRWLNYLNPDVRRGNITPEEQLSIIELHLQYGNRWSEIAKRLRGRTDNEVKNYWRVTIKKQAKELDCDVNSVQFRDIMHCIWLRGIMEEQIHPTSQVNSESQSRSIVTAVSTDFDHINTQKLMTDSEHQPGFGLVEMNSKANMWAFSSEPIVNVFPVSSPFSYCFEEIDDIQASIHGGDYWLGSEDSLTISSNDEDLWVSTPMGFNQF</sequence>
<dbReference type="SUPFAM" id="SSF46689">
    <property type="entry name" value="Homeodomain-like"/>
    <property type="match status" value="1"/>
</dbReference>
<keyword evidence="5" id="KW-0804">Transcription</keyword>
<evidence type="ECO:0000256" key="3">
    <source>
        <dbReference type="ARBA" id="ARBA00023015"/>
    </source>
</evidence>
<keyword evidence="6" id="KW-0539">Nucleus</keyword>
<dbReference type="GO" id="GO:0005634">
    <property type="term" value="C:nucleus"/>
    <property type="evidence" value="ECO:0007669"/>
    <property type="project" value="UniProtKB-SubCell"/>
</dbReference>
<evidence type="ECO:0000256" key="6">
    <source>
        <dbReference type="ARBA" id="ARBA00023242"/>
    </source>
</evidence>
<name>A0AAD2DUI8_9LAMI</name>
<proteinExistence type="predicted"/>
<evidence type="ECO:0000259" key="7">
    <source>
        <dbReference type="PROSITE" id="PS50090"/>
    </source>
</evidence>
<dbReference type="SMART" id="SM00717">
    <property type="entry name" value="SANT"/>
    <property type="match status" value="2"/>
</dbReference>
<dbReference type="InterPro" id="IPR044676">
    <property type="entry name" value="EOBI/EOBII-like_plant"/>
</dbReference>
<organism evidence="9 10">
    <name type="scientific">Fraxinus pennsylvanica</name>
    <dbReference type="NCBI Taxonomy" id="56036"/>
    <lineage>
        <taxon>Eukaryota</taxon>
        <taxon>Viridiplantae</taxon>
        <taxon>Streptophyta</taxon>
        <taxon>Embryophyta</taxon>
        <taxon>Tracheophyta</taxon>
        <taxon>Spermatophyta</taxon>
        <taxon>Magnoliopsida</taxon>
        <taxon>eudicotyledons</taxon>
        <taxon>Gunneridae</taxon>
        <taxon>Pentapetalae</taxon>
        <taxon>asterids</taxon>
        <taxon>lamiids</taxon>
        <taxon>Lamiales</taxon>
        <taxon>Oleaceae</taxon>
        <taxon>Oleeae</taxon>
        <taxon>Fraxinus</taxon>
    </lineage>
</organism>
<dbReference type="Gene3D" id="1.10.10.60">
    <property type="entry name" value="Homeodomain-like"/>
    <property type="match status" value="2"/>
</dbReference>
<reference evidence="9" key="1">
    <citation type="submission" date="2023-05" db="EMBL/GenBank/DDBJ databases">
        <authorList>
            <person name="Huff M."/>
        </authorList>
    </citation>
    <scope>NUCLEOTIDE SEQUENCE</scope>
</reference>
<feature type="domain" description="HTH myb-type" evidence="8">
    <location>
        <begin position="82"/>
        <end position="136"/>
    </location>
</feature>